<feature type="binding site" evidence="7">
    <location>
        <position position="397"/>
    </location>
    <ligand>
        <name>substrate</name>
    </ligand>
</feature>
<accession>A0ABP9IBV7</accession>
<feature type="binding site" evidence="7">
    <location>
        <position position="281"/>
    </location>
    <ligand>
        <name>substrate</name>
    </ligand>
</feature>
<dbReference type="NCBIfam" id="TIGR00508">
    <property type="entry name" value="bioA"/>
    <property type="match status" value="1"/>
</dbReference>
<dbReference type="Gene3D" id="3.40.640.10">
    <property type="entry name" value="Type I PLP-dependent aspartate aminotransferase-like (Major domain)"/>
    <property type="match status" value="1"/>
</dbReference>
<comment type="caution">
    <text evidence="8">The sequence shown here is derived from an EMBL/GenBank/DDBJ whole genome shotgun (WGS) entry which is preliminary data.</text>
</comment>
<comment type="function">
    <text evidence="7">Catalyzes the transfer of the alpha-amino group from S-adenosyl-L-methionine (SAM) to 7-keto-8-aminopelargonic acid (KAPA) to form 7,8-diaminopelargonic acid (DAPA). It is the only aminotransferase known to utilize SAM as an amino donor.</text>
</comment>
<feature type="modified residue" description="N6-(pyridoxal phosphate)lysine" evidence="7">
    <location>
        <position position="281"/>
    </location>
</feature>
<dbReference type="CDD" id="cd00610">
    <property type="entry name" value="OAT_like"/>
    <property type="match status" value="1"/>
</dbReference>
<dbReference type="InterPro" id="IPR049704">
    <property type="entry name" value="Aminotrans_3_PPA_site"/>
</dbReference>
<dbReference type="Gene3D" id="3.90.1150.10">
    <property type="entry name" value="Aspartate Aminotransferase, domain 1"/>
    <property type="match status" value="1"/>
</dbReference>
<dbReference type="Pfam" id="PF00202">
    <property type="entry name" value="Aminotran_3"/>
    <property type="match status" value="1"/>
</dbReference>
<comment type="subunit">
    <text evidence="7">Homodimer.</text>
</comment>
<evidence type="ECO:0000256" key="6">
    <source>
        <dbReference type="ARBA" id="ARBA00022898"/>
    </source>
</evidence>
<comment type="subcellular location">
    <subcellularLocation>
        <location evidence="7">Cytoplasm</location>
    </subcellularLocation>
</comment>
<keyword evidence="5 7" id="KW-0093">Biotin biosynthesis</keyword>
<feature type="binding site" evidence="7">
    <location>
        <position position="151"/>
    </location>
    <ligand>
        <name>substrate</name>
    </ligand>
</feature>
<reference evidence="9" key="1">
    <citation type="journal article" date="2019" name="Int. J. Syst. Evol. Microbiol.">
        <title>The Global Catalogue of Microorganisms (GCM) 10K type strain sequencing project: providing services to taxonomists for standard genome sequencing and annotation.</title>
        <authorList>
            <consortium name="The Broad Institute Genomics Platform"/>
            <consortium name="The Broad Institute Genome Sequencing Center for Infectious Disease"/>
            <person name="Wu L."/>
            <person name="Ma J."/>
        </authorList>
    </citation>
    <scope>NUCLEOTIDE SEQUENCE [LARGE SCALE GENOMIC DNA]</scope>
    <source>
        <strain evidence="9">JCM 17986</strain>
    </source>
</reference>
<keyword evidence="7" id="KW-0963">Cytoplasm</keyword>
<feature type="binding site" evidence="7">
    <location>
        <begin position="118"/>
        <end position="119"/>
    </location>
    <ligand>
        <name>pyridoxal 5'-phosphate</name>
        <dbReference type="ChEBI" id="CHEBI:597326"/>
    </ligand>
</feature>
<evidence type="ECO:0000256" key="7">
    <source>
        <dbReference type="HAMAP-Rule" id="MF_00834"/>
    </source>
</evidence>
<dbReference type="NCBIfam" id="NF005940">
    <property type="entry name" value="PRK07986.1"/>
    <property type="match status" value="1"/>
</dbReference>
<keyword evidence="6 7" id="KW-0663">Pyridoxal phosphate</keyword>
<gene>
    <name evidence="7 8" type="primary">bioA</name>
    <name evidence="8" type="ORF">GCM10023205_78420</name>
</gene>
<feature type="site" description="Participates in the substrate recognition with KAPA and in a stacking interaction with the adenine ring of SAM" evidence="7">
    <location>
        <position position="23"/>
    </location>
</feature>
<dbReference type="InterPro" id="IPR005815">
    <property type="entry name" value="BioA"/>
</dbReference>
<sequence length="436" mass="46936">MTHLRVDGDELVAFDRRHIWHPYASAVGDAPLFPVVSAEGVRLRLADGRELVDGMASWWAAIHGYNHPALNAALRTQIDSMAHVMFGGLTHPPAVELCRRLVELTPDPLQRVFLADSGSVSVEVALKMALQYQRARGHAGRTRMLTVRGGYHGDTFAAMAVCDPDGGMHSLWSGALPEHLFAPVPPAGFTRPLSGADTEELAALLAKHRHEIAAVILEPIVQGTGGMRFHSPAYLRRVRELCDEHDVLMITDEIATGFGRTGELFACDHAGISPDIMCLGKALTGGYMTMAATLCTDEVAETISRAHGAFMHGPTFMANPLAAAVATASIDLLVSGPWRERVATLAEGLREGLEPARGLPQVADVRVLGGIGVIELHEPVDMRKVQPAFVERGVWIRPFGKLVYTMPPYVMGAEDLATVTAAMVDVVATVHPEPVA</sequence>
<dbReference type="PROSITE" id="PS00600">
    <property type="entry name" value="AA_TRANSFER_CLASS_3"/>
    <property type="match status" value="1"/>
</dbReference>
<proteinExistence type="inferred from homology"/>
<comment type="pathway">
    <text evidence="7">Cofactor biosynthesis; biotin biosynthesis; 7,8-diaminononanoate from 8-amino-7-oxononanoate (SAM route): step 1/1.</text>
</comment>
<dbReference type="InterPro" id="IPR015421">
    <property type="entry name" value="PyrdxlP-dep_Trfase_major"/>
</dbReference>
<feature type="binding site" evidence="7">
    <location>
        <position position="58"/>
    </location>
    <ligand>
        <name>substrate</name>
    </ligand>
</feature>
<dbReference type="HAMAP" id="MF_00834">
    <property type="entry name" value="BioA"/>
    <property type="match status" value="1"/>
</dbReference>
<feature type="binding site" evidence="7">
    <location>
        <position position="313"/>
    </location>
    <ligand>
        <name>substrate</name>
    </ligand>
</feature>
<dbReference type="EMBL" id="BAABHS010000051">
    <property type="protein sequence ID" value="GAA4994033.1"/>
    <property type="molecule type" value="Genomic_DNA"/>
</dbReference>
<protein>
    <recommendedName>
        <fullName evidence="7">Adenosylmethionine-8-amino-7-oxononanoate aminotransferase</fullName>
        <ecNumber evidence="7">2.6.1.62</ecNumber>
    </recommendedName>
    <alternativeName>
        <fullName evidence="7">7,8-diamino-pelargonic acid aminotransferase</fullName>
        <shortName evidence="7">DAPA AT</shortName>
        <shortName evidence="7">DAPA aminotransferase</shortName>
    </alternativeName>
    <alternativeName>
        <fullName evidence="7">7,8-diaminononanoate synthase</fullName>
        <shortName evidence="7">DANS</shortName>
    </alternativeName>
    <alternativeName>
        <fullName evidence="7">Diaminopelargonic acid synthase</fullName>
    </alternativeName>
</protein>
<dbReference type="PANTHER" id="PTHR42684:SF17">
    <property type="entry name" value="ADENOSYLMETHIONINE-8-AMINO-7-OXONONANOATE AMINOTRANSFERASE"/>
    <property type="match status" value="1"/>
</dbReference>
<evidence type="ECO:0000256" key="4">
    <source>
        <dbReference type="ARBA" id="ARBA00022691"/>
    </source>
</evidence>
<organism evidence="8 9">
    <name type="scientific">Yinghuangia aomiensis</name>
    <dbReference type="NCBI Taxonomy" id="676205"/>
    <lineage>
        <taxon>Bacteria</taxon>
        <taxon>Bacillati</taxon>
        <taxon>Actinomycetota</taxon>
        <taxon>Actinomycetes</taxon>
        <taxon>Kitasatosporales</taxon>
        <taxon>Streptomycetaceae</taxon>
        <taxon>Yinghuangia</taxon>
    </lineage>
</organism>
<dbReference type="InterPro" id="IPR015424">
    <property type="entry name" value="PyrdxlP-dep_Trfase"/>
</dbReference>
<dbReference type="EC" id="2.6.1.62" evidence="7"/>
<name>A0ABP9IBV7_9ACTN</name>
<dbReference type="InterPro" id="IPR005814">
    <property type="entry name" value="Aminotrans_3"/>
</dbReference>
<feature type="binding site" evidence="7">
    <location>
        <position position="252"/>
    </location>
    <ligand>
        <name>pyridoxal 5'-phosphate</name>
        <dbReference type="ChEBI" id="CHEBI:597326"/>
    </ligand>
</feature>
<keyword evidence="9" id="KW-1185">Reference proteome</keyword>
<evidence type="ECO:0000313" key="9">
    <source>
        <dbReference type="Proteomes" id="UP001500466"/>
    </source>
</evidence>
<dbReference type="PANTHER" id="PTHR42684">
    <property type="entry name" value="ADENOSYLMETHIONINE-8-AMINO-7-OXONONANOATE AMINOTRANSFERASE"/>
    <property type="match status" value="1"/>
</dbReference>
<comment type="similarity">
    <text evidence="7">Belongs to the class-III pyridoxal-phosphate-dependent aminotransferase family. BioA subfamily.</text>
</comment>
<evidence type="ECO:0000256" key="2">
    <source>
        <dbReference type="ARBA" id="ARBA00022576"/>
    </source>
</evidence>
<comment type="catalytic activity">
    <reaction evidence="7">
        <text>(8S)-8-amino-7-oxononanoate + S-adenosyl-L-methionine = S-adenosyl-4-methylsulfanyl-2-oxobutanoate + (7R,8S)-7,8-diammoniononanoate</text>
        <dbReference type="Rhea" id="RHEA:16861"/>
        <dbReference type="ChEBI" id="CHEBI:16490"/>
        <dbReference type="ChEBI" id="CHEBI:59789"/>
        <dbReference type="ChEBI" id="CHEBI:149468"/>
        <dbReference type="ChEBI" id="CHEBI:149469"/>
        <dbReference type="EC" id="2.6.1.62"/>
    </reaction>
</comment>
<evidence type="ECO:0000256" key="1">
    <source>
        <dbReference type="ARBA" id="ARBA00001933"/>
    </source>
</evidence>
<evidence type="ECO:0000313" key="8">
    <source>
        <dbReference type="EMBL" id="GAA4994033.1"/>
    </source>
</evidence>
<dbReference type="Proteomes" id="UP001500466">
    <property type="component" value="Unassembled WGS sequence"/>
</dbReference>
<feature type="binding site" evidence="7">
    <location>
        <begin position="314"/>
        <end position="315"/>
    </location>
    <ligand>
        <name>pyridoxal 5'-phosphate</name>
        <dbReference type="ChEBI" id="CHEBI:597326"/>
    </ligand>
</feature>
<evidence type="ECO:0000256" key="5">
    <source>
        <dbReference type="ARBA" id="ARBA00022756"/>
    </source>
</evidence>
<dbReference type="NCBIfam" id="NF004624">
    <property type="entry name" value="PRK05964.1"/>
    <property type="match status" value="1"/>
</dbReference>
<dbReference type="SUPFAM" id="SSF53383">
    <property type="entry name" value="PLP-dependent transferases"/>
    <property type="match status" value="1"/>
</dbReference>
<comment type="cofactor">
    <cofactor evidence="1 7">
        <name>pyridoxal 5'-phosphate</name>
        <dbReference type="ChEBI" id="CHEBI:597326"/>
    </cofactor>
</comment>
<evidence type="ECO:0000256" key="3">
    <source>
        <dbReference type="ARBA" id="ARBA00022679"/>
    </source>
</evidence>
<keyword evidence="3 7" id="KW-0808">Transferase</keyword>
<keyword evidence="4 7" id="KW-0949">S-adenosyl-L-methionine</keyword>
<keyword evidence="2 7" id="KW-0032">Aminotransferase</keyword>
<dbReference type="InterPro" id="IPR015422">
    <property type="entry name" value="PyrdxlP-dep_Trfase_small"/>
</dbReference>